<dbReference type="EMBL" id="UOEQ01000011">
    <property type="protein sequence ID" value="VAW13050.1"/>
    <property type="molecule type" value="Genomic_DNA"/>
</dbReference>
<protein>
    <submittedName>
        <fullName evidence="1">Uncharacterized protein</fullName>
    </submittedName>
</protein>
<name>A0A3B0T849_9ZZZZ</name>
<dbReference type="AlphaFoldDB" id="A0A3B0T849"/>
<sequence>MIVDHTFLIPLEAMVLKVSFVRLGMKNSFVLMRFIVWSKALSF</sequence>
<proteinExistence type="predicted"/>
<organism evidence="1">
    <name type="scientific">hydrothermal vent metagenome</name>
    <dbReference type="NCBI Taxonomy" id="652676"/>
    <lineage>
        <taxon>unclassified sequences</taxon>
        <taxon>metagenomes</taxon>
        <taxon>ecological metagenomes</taxon>
    </lineage>
</organism>
<reference evidence="1" key="1">
    <citation type="submission" date="2018-06" db="EMBL/GenBank/DDBJ databases">
        <authorList>
            <person name="Zhirakovskaya E."/>
        </authorList>
    </citation>
    <scope>NUCLEOTIDE SEQUENCE</scope>
</reference>
<evidence type="ECO:0000313" key="1">
    <source>
        <dbReference type="EMBL" id="VAW13050.1"/>
    </source>
</evidence>
<gene>
    <name evidence="1" type="ORF">MNBD_ALPHA11-1352</name>
</gene>
<accession>A0A3B0T849</accession>